<dbReference type="Pfam" id="PF07596">
    <property type="entry name" value="SBP_bac_10"/>
    <property type="match status" value="1"/>
</dbReference>
<dbReference type="InterPro" id="IPR045584">
    <property type="entry name" value="Pilin-like"/>
</dbReference>
<sequence>MGSRRAMSLVELLVVIAIIGALAALMLPAVQASRGATRRMACLNNLRQVALAIANCSEAHGGRLPAMWASDHAAPWENFGWRSAILGELEEQPLADQLDRQRPPLDPVNRRAAATPIAVYECPSAPGFPRVVTGLGVSASGGVLQDDLALAAADYAACFEVTAAPDATPQAGAWSPGCGVRDATQVPGVEIAPDAEGLRRRTERVPLRAIADGLSQTILLVEQAGKPSRFDGGGVPRPASPTEGPWATAEMAAYYTTGVNLDNYSGPYGFHAGANVVMCDGAALTLGADAEWGVVAALMSRHGEEIIDDGDWR</sequence>
<dbReference type="OrthoDB" id="289947at2"/>
<dbReference type="Proteomes" id="UP000318478">
    <property type="component" value="Unassembled WGS sequence"/>
</dbReference>
<reference evidence="2 3" key="1">
    <citation type="submission" date="2019-02" db="EMBL/GenBank/DDBJ databases">
        <title>Deep-cultivation of Planctomycetes and their phenomic and genomic characterization uncovers novel biology.</title>
        <authorList>
            <person name="Wiegand S."/>
            <person name="Jogler M."/>
            <person name="Boedeker C."/>
            <person name="Pinto D."/>
            <person name="Vollmers J."/>
            <person name="Rivas-Marin E."/>
            <person name="Kohn T."/>
            <person name="Peeters S.H."/>
            <person name="Heuer A."/>
            <person name="Rast P."/>
            <person name="Oberbeckmann S."/>
            <person name="Bunk B."/>
            <person name="Jeske O."/>
            <person name="Meyerdierks A."/>
            <person name="Storesund J.E."/>
            <person name="Kallscheuer N."/>
            <person name="Luecker S."/>
            <person name="Lage O.M."/>
            <person name="Pohl T."/>
            <person name="Merkel B.J."/>
            <person name="Hornburger P."/>
            <person name="Mueller R.-W."/>
            <person name="Bruemmer F."/>
            <person name="Labrenz M."/>
            <person name="Spormann A.M."/>
            <person name="Op Den Camp H."/>
            <person name="Overmann J."/>
            <person name="Amann R."/>
            <person name="Jetten M.S.M."/>
            <person name="Mascher T."/>
            <person name="Medema M.H."/>
            <person name="Devos D.P."/>
            <person name="Kaster A.-K."/>
            <person name="Ovreas L."/>
            <person name="Rohde M."/>
            <person name="Galperin M.Y."/>
            <person name="Jogler C."/>
        </authorList>
    </citation>
    <scope>NUCLEOTIDE SEQUENCE [LARGE SCALE GENOMIC DNA]</scope>
    <source>
        <strain evidence="2 3">Pla123a</strain>
    </source>
</reference>
<organism evidence="2 3">
    <name type="scientific">Posidoniimonas polymericola</name>
    <dbReference type="NCBI Taxonomy" id="2528002"/>
    <lineage>
        <taxon>Bacteria</taxon>
        <taxon>Pseudomonadati</taxon>
        <taxon>Planctomycetota</taxon>
        <taxon>Planctomycetia</taxon>
        <taxon>Pirellulales</taxon>
        <taxon>Lacipirellulaceae</taxon>
        <taxon>Posidoniimonas</taxon>
    </lineage>
</organism>
<dbReference type="EMBL" id="SJPO01000006">
    <property type="protein sequence ID" value="TWT76071.1"/>
    <property type="molecule type" value="Genomic_DNA"/>
</dbReference>
<gene>
    <name evidence="2" type="ORF">Pla123a_28580</name>
</gene>
<evidence type="ECO:0000313" key="2">
    <source>
        <dbReference type="EMBL" id="TWT76071.1"/>
    </source>
</evidence>
<feature type="domain" description="DUF1559" evidence="1">
    <location>
        <begin position="31"/>
        <end position="282"/>
    </location>
</feature>
<keyword evidence="3" id="KW-1185">Reference proteome</keyword>
<dbReference type="SUPFAM" id="SSF54523">
    <property type="entry name" value="Pili subunits"/>
    <property type="match status" value="1"/>
</dbReference>
<evidence type="ECO:0000259" key="1">
    <source>
        <dbReference type="Pfam" id="PF07596"/>
    </source>
</evidence>
<protein>
    <recommendedName>
        <fullName evidence="1">DUF1559 domain-containing protein</fullName>
    </recommendedName>
</protein>
<comment type="caution">
    <text evidence="2">The sequence shown here is derived from an EMBL/GenBank/DDBJ whole genome shotgun (WGS) entry which is preliminary data.</text>
</comment>
<dbReference type="AlphaFoldDB" id="A0A5C5YM81"/>
<dbReference type="InterPro" id="IPR012902">
    <property type="entry name" value="N_methyl_site"/>
</dbReference>
<accession>A0A5C5YM81</accession>
<dbReference type="PANTHER" id="PTHR30093:SF2">
    <property type="entry name" value="TYPE II SECRETION SYSTEM PROTEIN H"/>
    <property type="match status" value="1"/>
</dbReference>
<dbReference type="RefSeq" id="WP_146588006.1">
    <property type="nucleotide sequence ID" value="NZ_SJPO01000006.1"/>
</dbReference>
<evidence type="ECO:0000313" key="3">
    <source>
        <dbReference type="Proteomes" id="UP000318478"/>
    </source>
</evidence>
<dbReference type="Gene3D" id="3.30.700.10">
    <property type="entry name" value="Glycoprotein, Type 4 Pilin"/>
    <property type="match status" value="1"/>
</dbReference>
<proteinExistence type="predicted"/>
<dbReference type="NCBIfam" id="TIGR02532">
    <property type="entry name" value="IV_pilin_GFxxxE"/>
    <property type="match status" value="1"/>
</dbReference>
<name>A0A5C5YM81_9BACT</name>
<dbReference type="PANTHER" id="PTHR30093">
    <property type="entry name" value="GENERAL SECRETION PATHWAY PROTEIN G"/>
    <property type="match status" value="1"/>
</dbReference>
<dbReference type="InterPro" id="IPR011453">
    <property type="entry name" value="DUF1559"/>
</dbReference>